<reference evidence="2" key="1">
    <citation type="submission" date="2022-11" db="UniProtKB">
        <authorList>
            <consortium name="WormBaseParasite"/>
        </authorList>
    </citation>
    <scope>IDENTIFICATION</scope>
</reference>
<organism evidence="1 2">
    <name type="scientific">Panagrolaimus sp. ES5</name>
    <dbReference type="NCBI Taxonomy" id="591445"/>
    <lineage>
        <taxon>Eukaryota</taxon>
        <taxon>Metazoa</taxon>
        <taxon>Ecdysozoa</taxon>
        <taxon>Nematoda</taxon>
        <taxon>Chromadorea</taxon>
        <taxon>Rhabditida</taxon>
        <taxon>Tylenchina</taxon>
        <taxon>Panagrolaimomorpha</taxon>
        <taxon>Panagrolaimoidea</taxon>
        <taxon>Panagrolaimidae</taxon>
        <taxon>Panagrolaimus</taxon>
    </lineage>
</organism>
<name>A0AC34EZU4_9BILA</name>
<accession>A0AC34EZU4</accession>
<proteinExistence type="predicted"/>
<evidence type="ECO:0000313" key="2">
    <source>
        <dbReference type="WBParaSite" id="ES5_v2.g10233.t1"/>
    </source>
</evidence>
<dbReference type="WBParaSite" id="ES5_v2.g10233.t1">
    <property type="protein sequence ID" value="ES5_v2.g10233.t1"/>
    <property type="gene ID" value="ES5_v2.g10233"/>
</dbReference>
<sequence length="136" mass="15780">MFSLLCFGLLLVGIHGINEIRPQQPHIEVFDVPGDPFSSLPKVNLDDKECNLQEYTKEYKKAIKEWQEKYQKLAKSNNAEVNAFFKQFIQEFAYRISFKYDDISEGFNRTAVIAFSSKDITLLKEYLSKTNPTKSL</sequence>
<dbReference type="Proteomes" id="UP000887579">
    <property type="component" value="Unplaced"/>
</dbReference>
<evidence type="ECO:0000313" key="1">
    <source>
        <dbReference type="Proteomes" id="UP000887579"/>
    </source>
</evidence>
<protein>
    <submittedName>
        <fullName evidence="2">Uncharacterized protein</fullName>
    </submittedName>
</protein>